<comment type="function">
    <text evidence="3">Required for formate dehydrogenase (FDH) activity. Acts as a sulfur carrier protein that transfers sulfur from IscS to the molybdenum cofactor prior to its insertion into FDH.</text>
</comment>
<keyword evidence="1 3" id="KW-0963">Cytoplasm</keyword>
<comment type="caution">
    <text evidence="4">The sequence shown here is derived from an EMBL/GenBank/DDBJ whole genome shotgun (WGS) entry which is preliminary data.</text>
</comment>
<comment type="similarity">
    <text evidence="3">Belongs to the FdhD family.</text>
</comment>
<evidence type="ECO:0000256" key="3">
    <source>
        <dbReference type="HAMAP-Rule" id="MF_00187"/>
    </source>
</evidence>
<dbReference type="Pfam" id="PF02634">
    <property type="entry name" value="FdhD-NarQ"/>
    <property type="match status" value="1"/>
</dbReference>
<dbReference type="HOGENOM" id="CLU_056887_2_0_6"/>
<evidence type="ECO:0000313" key="4">
    <source>
        <dbReference type="EMBL" id="EON93566.1"/>
    </source>
</evidence>
<dbReference type="Gene3D" id="3.10.20.10">
    <property type="match status" value="1"/>
</dbReference>
<dbReference type="Gene3D" id="3.40.140.10">
    <property type="entry name" value="Cytidine Deaminase, domain 2"/>
    <property type="match status" value="1"/>
</dbReference>
<dbReference type="GO" id="GO:0016783">
    <property type="term" value="F:sulfurtransferase activity"/>
    <property type="evidence" value="ECO:0007669"/>
    <property type="project" value="InterPro"/>
</dbReference>
<dbReference type="PIRSF" id="PIRSF015626">
    <property type="entry name" value="FdhD"/>
    <property type="match status" value="1"/>
</dbReference>
<dbReference type="EMBL" id="ASAD01000006">
    <property type="protein sequence ID" value="EON93566.1"/>
    <property type="molecule type" value="Genomic_DNA"/>
</dbReference>
<comment type="subcellular location">
    <subcellularLocation>
        <location evidence="3">Cytoplasm</location>
    </subcellularLocation>
</comment>
<keyword evidence="2 3" id="KW-0501">Molybdenum cofactor biosynthesis</keyword>
<dbReference type="InterPro" id="IPR016193">
    <property type="entry name" value="Cytidine_deaminase-like"/>
</dbReference>
<dbReference type="Proteomes" id="UP000016540">
    <property type="component" value="Unassembled WGS sequence"/>
</dbReference>
<dbReference type="GO" id="GO:0005737">
    <property type="term" value="C:cytoplasm"/>
    <property type="evidence" value="ECO:0007669"/>
    <property type="project" value="UniProtKB-SubCell"/>
</dbReference>
<sequence>MTVPKQNNMAENGYQPIRIRIRERHGDHWIQRIASDSVSEECPVALVYNGISHAVMMATPTDLEDFALGFSLSERIITEPDQIFETGIFDHGEQGIELQMHIHGACANDLKMAHRNLVGPTGCGLCGKATLEQVRQPLPVRQPRPLPGPEPIQTALTGLDQHQRLQQLTGTMHAACWCDSEGRIQLLREDVGRHNALDKLIGALKRSGLNRCDGFALVSSRGSYEMVAKAAEADLGTLVTVSGVTAMAIRDARQAGLNLIGFARRGRQVVYTSGDSSNA</sequence>
<evidence type="ECO:0000256" key="2">
    <source>
        <dbReference type="ARBA" id="ARBA00023150"/>
    </source>
</evidence>
<protein>
    <recommendedName>
        <fullName evidence="3">Sulfur carrier protein FdhD</fullName>
    </recommendedName>
</protein>
<feature type="active site" description="Cysteine persulfide intermediate" evidence="3">
    <location>
        <position position="123"/>
    </location>
</feature>
<dbReference type="PANTHER" id="PTHR30592:SF1">
    <property type="entry name" value="SULFUR CARRIER PROTEIN FDHD"/>
    <property type="match status" value="1"/>
</dbReference>
<dbReference type="InterPro" id="IPR003786">
    <property type="entry name" value="FdhD"/>
</dbReference>
<dbReference type="HAMAP" id="MF_00187">
    <property type="entry name" value="FdhD"/>
    <property type="match status" value="1"/>
</dbReference>
<dbReference type="PATRIC" id="fig|1318628.3.peg.528"/>
<evidence type="ECO:0000313" key="5">
    <source>
        <dbReference type="Proteomes" id="UP000016540"/>
    </source>
</evidence>
<name>R8B4S3_9GAMM</name>
<organism evidence="4 5">
    <name type="scientific">Marinobacter lipolyticus SM19</name>
    <dbReference type="NCBI Taxonomy" id="1318628"/>
    <lineage>
        <taxon>Bacteria</taxon>
        <taxon>Pseudomonadati</taxon>
        <taxon>Pseudomonadota</taxon>
        <taxon>Gammaproteobacteria</taxon>
        <taxon>Pseudomonadales</taxon>
        <taxon>Marinobacteraceae</taxon>
        <taxon>Marinobacter</taxon>
    </lineage>
</organism>
<accession>R8B4S3</accession>
<dbReference type="GO" id="GO:0006777">
    <property type="term" value="P:Mo-molybdopterin cofactor biosynthetic process"/>
    <property type="evidence" value="ECO:0007669"/>
    <property type="project" value="UniProtKB-UniRule"/>
</dbReference>
<dbReference type="AlphaFoldDB" id="R8B4S3"/>
<dbReference type="PANTHER" id="PTHR30592">
    <property type="entry name" value="FORMATE DEHYDROGENASE"/>
    <property type="match status" value="1"/>
</dbReference>
<evidence type="ECO:0000256" key="1">
    <source>
        <dbReference type="ARBA" id="ARBA00022490"/>
    </source>
</evidence>
<dbReference type="RefSeq" id="WP_012136526.1">
    <property type="nucleotide sequence ID" value="NZ_KE007306.1"/>
</dbReference>
<reference evidence="4 5" key="1">
    <citation type="journal article" date="2013" name="Genome Announc.">
        <title>Draft Genome Sequence of the Moderately Halophilic Bacterium Marinobacter lipolyticus Strain SM19.</title>
        <authorList>
            <person name="Papke R.T."/>
            <person name="de la Haba R.R."/>
            <person name="Infante-Dominguez C."/>
            <person name="Perez D."/>
            <person name="Sanchez-Porro C."/>
            <person name="Lapierre P."/>
            <person name="Ventosa A."/>
        </authorList>
    </citation>
    <scope>NUCLEOTIDE SEQUENCE [LARGE SCALE GENOMIC DNA]</scope>
    <source>
        <strain evidence="4 5">SM19</strain>
    </source>
</reference>
<dbReference type="NCBIfam" id="TIGR00129">
    <property type="entry name" value="fdhD_narQ"/>
    <property type="match status" value="1"/>
</dbReference>
<feature type="binding site" evidence="3">
    <location>
        <begin position="262"/>
        <end position="267"/>
    </location>
    <ligand>
        <name>Mo-bis(molybdopterin guanine dinucleotide)</name>
        <dbReference type="ChEBI" id="CHEBI:60539"/>
    </ligand>
</feature>
<dbReference type="SUPFAM" id="SSF53927">
    <property type="entry name" value="Cytidine deaminase-like"/>
    <property type="match status" value="1"/>
</dbReference>
<dbReference type="STRING" id="1318628.MARLIPOL_02635"/>
<gene>
    <name evidence="3" type="primary">fdhD</name>
    <name evidence="4" type="ORF">MARLIPOL_02635</name>
</gene>
<keyword evidence="5" id="KW-1185">Reference proteome</keyword>
<proteinExistence type="inferred from homology"/>
<dbReference type="eggNOG" id="COG1526">
    <property type="taxonomic scope" value="Bacteria"/>
</dbReference>
<dbReference type="GO" id="GO:0097163">
    <property type="term" value="F:sulfur carrier activity"/>
    <property type="evidence" value="ECO:0007669"/>
    <property type="project" value="UniProtKB-UniRule"/>
</dbReference>